<comment type="subunit">
    <text evidence="2">Homodimer.</text>
</comment>
<keyword evidence="4" id="KW-1185">Reference proteome</keyword>
<dbReference type="OrthoDB" id="4191603at2"/>
<keyword evidence="1 2" id="KW-0808">Transferase</keyword>
<gene>
    <name evidence="3" type="ORF">SD10_23980</name>
</gene>
<dbReference type="PATRIC" id="fig|1379870.5.peg.5186"/>
<dbReference type="PROSITE" id="PS01066">
    <property type="entry name" value="UPP_SYNTHASE"/>
    <property type="match status" value="1"/>
</dbReference>
<feature type="active site" description="Proton acceptor" evidence="2">
    <location>
        <position position="67"/>
    </location>
</feature>
<organism evidence="3 4">
    <name type="scientific">Spirosoma radiotolerans</name>
    <dbReference type="NCBI Taxonomy" id="1379870"/>
    <lineage>
        <taxon>Bacteria</taxon>
        <taxon>Pseudomonadati</taxon>
        <taxon>Bacteroidota</taxon>
        <taxon>Cytophagia</taxon>
        <taxon>Cytophagales</taxon>
        <taxon>Cytophagaceae</taxon>
        <taxon>Spirosoma</taxon>
    </lineage>
</organism>
<accession>A0A0E3V9V5</accession>
<reference evidence="3 4" key="1">
    <citation type="journal article" date="2014" name="Curr. Microbiol.">
        <title>Spirosoma radiotolerans sp. nov., a gamma-radiation-resistant bacterium isolated from gamma ray-irradiated soil.</title>
        <authorList>
            <person name="Lee J.J."/>
            <person name="Srinivasan S."/>
            <person name="Lim S."/>
            <person name="Joe M."/>
            <person name="Im S."/>
            <person name="Bae S.I."/>
            <person name="Park K.R."/>
            <person name="Han J.H."/>
            <person name="Park S.H."/>
            <person name="Joo B.M."/>
            <person name="Park S.J."/>
            <person name="Kim M.K."/>
        </authorList>
    </citation>
    <scope>NUCLEOTIDE SEQUENCE [LARGE SCALE GENOMIC DNA]</scope>
    <source>
        <strain evidence="3 4">DG5A</strain>
    </source>
</reference>
<dbReference type="InterPro" id="IPR036424">
    <property type="entry name" value="UPP_synth-like_sf"/>
</dbReference>
<feature type="binding site" evidence="2">
    <location>
        <position position="70"/>
    </location>
    <ligand>
        <name>substrate</name>
    </ligand>
</feature>
<keyword evidence="2" id="KW-0479">Metal-binding</keyword>
<dbReference type="EC" id="2.5.1.-" evidence="2"/>
<dbReference type="InterPro" id="IPR001441">
    <property type="entry name" value="UPP_synth-like"/>
</dbReference>
<dbReference type="GO" id="GO:0016094">
    <property type="term" value="P:polyprenol biosynthetic process"/>
    <property type="evidence" value="ECO:0007669"/>
    <property type="project" value="TreeGrafter"/>
</dbReference>
<dbReference type="CDD" id="cd00475">
    <property type="entry name" value="Cis_IPPS"/>
    <property type="match status" value="1"/>
</dbReference>
<dbReference type="AlphaFoldDB" id="A0A0E3V9V5"/>
<dbReference type="STRING" id="1379870.SD10_23980"/>
<evidence type="ECO:0000313" key="4">
    <source>
        <dbReference type="Proteomes" id="UP000033054"/>
    </source>
</evidence>
<dbReference type="NCBIfam" id="TIGR00055">
    <property type="entry name" value="uppS"/>
    <property type="match status" value="1"/>
</dbReference>
<sequence length="245" mass="27846">MKEHIDPSNLPQHIAVIMDGNGRWAKRQGAARVFGHRNAIKAVRETTEGCAELGIKYLTLYAFSTENWNRPKYEVDALMTLLVHTIRGEIKTLMDNNVKLATIGHTGSLPADCQRELAEAIRETSQNTGLTLILALSYSGRWEILEAARQLAADVRDGKLTPDQIDETVFAQHLSTGGIPDPELMIRTSGEMRISNFMLWQLAYSELYMPDVLWPDFRKDHLYNAILSYQQRERRFGKTSEQLVK</sequence>
<dbReference type="FunFam" id="3.40.1180.10:FF:000001">
    <property type="entry name" value="(2E,6E)-farnesyl-diphosphate-specific ditrans,polycis-undecaprenyl-diphosphate synthase"/>
    <property type="match status" value="1"/>
</dbReference>
<feature type="active site" evidence="2">
    <location>
        <position position="19"/>
    </location>
</feature>
<feature type="binding site" evidence="2">
    <location>
        <position position="19"/>
    </location>
    <ligand>
        <name>Mg(2+)</name>
        <dbReference type="ChEBI" id="CHEBI:18420"/>
    </ligand>
</feature>
<evidence type="ECO:0000256" key="2">
    <source>
        <dbReference type="HAMAP-Rule" id="MF_01139"/>
    </source>
</evidence>
<feature type="binding site" evidence="2">
    <location>
        <begin position="193"/>
        <end position="195"/>
    </location>
    <ligand>
        <name>substrate</name>
    </ligand>
</feature>
<dbReference type="Pfam" id="PF01255">
    <property type="entry name" value="Prenyltransf"/>
    <property type="match status" value="1"/>
</dbReference>
<feature type="binding site" evidence="2">
    <location>
        <position position="68"/>
    </location>
    <ligand>
        <name>substrate</name>
    </ligand>
</feature>
<dbReference type="GO" id="GO:0045547">
    <property type="term" value="F:ditrans,polycis-polyprenyl diphosphate synthase [(2E,6E)-farnesyl diphosphate specific] activity"/>
    <property type="evidence" value="ECO:0007669"/>
    <property type="project" value="TreeGrafter"/>
</dbReference>
<dbReference type="EMBL" id="CP010429">
    <property type="protein sequence ID" value="AKD57496.1"/>
    <property type="molecule type" value="Genomic_DNA"/>
</dbReference>
<feature type="binding site" evidence="2">
    <location>
        <position position="32"/>
    </location>
    <ligand>
        <name>substrate</name>
    </ligand>
</feature>
<comment type="similarity">
    <text evidence="2">Belongs to the UPP synthase family.</text>
</comment>
<feature type="binding site" evidence="2">
    <location>
        <position position="36"/>
    </location>
    <ligand>
        <name>substrate</name>
    </ligand>
</feature>
<dbReference type="RefSeq" id="WP_046577387.1">
    <property type="nucleotide sequence ID" value="NZ_CP010429.1"/>
</dbReference>
<dbReference type="HOGENOM" id="CLU_038505_1_1_10"/>
<dbReference type="NCBIfam" id="NF011405">
    <property type="entry name" value="PRK14830.1"/>
    <property type="match status" value="1"/>
</dbReference>
<keyword evidence="2" id="KW-0460">Magnesium</keyword>
<dbReference type="Proteomes" id="UP000033054">
    <property type="component" value="Chromosome"/>
</dbReference>
<dbReference type="HAMAP" id="MF_01139">
    <property type="entry name" value="ISPT"/>
    <property type="match status" value="1"/>
</dbReference>
<comment type="cofactor">
    <cofactor evidence="2">
        <name>Mg(2+)</name>
        <dbReference type="ChEBI" id="CHEBI:18420"/>
    </cofactor>
    <text evidence="2">Binds 2 magnesium ions per subunit.</text>
</comment>
<comment type="function">
    <text evidence="2">Catalyzes the condensation of isopentenyl diphosphate (IPP) with allylic pyrophosphates generating different type of terpenoids.</text>
</comment>
<evidence type="ECO:0000256" key="1">
    <source>
        <dbReference type="ARBA" id="ARBA00022679"/>
    </source>
</evidence>
<dbReference type="InterPro" id="IPR018520">
    <property type="entry name" value="UPP_synth-like_CS"/>
</dbReference>
<name>A0A0E3V9V5_9BACT</name>
<feature type="binding site" evidence="2">
    <location>
        <position position="206"/>
    </location>
    <ligand>
        <name>Mg(2+)</name>
        <dbReference type="ChEBI" id="CHEBI:18420"/>
    </ligand>
</feature>
<evidence type="ECO:0000313" key="3">
    <source>
        <dbReference type="EMBL" id="AKD57496.1"/>
    </source>
</evidence>
<feature type="binding site" evidence="2">
    <location>
        <position position="24"/>
    </location>
    <ligand>
        <name>substrate</name>
    </ligand>
</feature>
<feature type="binding site" evidence="2">
    <location>
        <begin position="20"/>
        <end position="23"/>
    </location>
    <ligand>
        <name>substrate</name>
    </ligand>
</feature>
<feature type="binding site" evidence="2">
    <location>
        <position position="187"/>
    </location>
    <ligand>
        <name>substrate</name>
    </ligand>
</feature>
<proteinExistence type="inferred from homology"/>
<dbReference type="PANTHER" id="PTHR10291">
    <property type="entry name" value="DEHYDRODOLICHYL DIPHOSPHATE SYNTHASE FAMILY MEMBER"/>
    <property type="match status" value="1"/>
</dbReference>
<dbReference type="SUPFAM" id="SSF64005">
    <property type="entry name" value="Undecaprenyl diphosphate synthase"/>
    <property type="match status" value="1"/>
</dbReference>
<dbReference type="KEGG" id="srd:SD10_23980"/>
<dbReference type="Gene3D" id="3.40.1180.10">
    <property type="entry name" value="Decaprenyl diphosphate synthase-like"/>
    <property type="match status" value="1"/>
</dbReference>
<feature type="binding site" evidence="2">
    <location>
        <begin position="64"/>
        <end position="66"/>
    </location>
    <ligand>
        <name>substrate</name>
    </ligand>
</feature>
<dbReference type="PANTHER" id="PTHR10291:SF0">
    <property type="entry name" value="DEHYDRODOLICHYL DIPHOSPHATE SYNTHASE 2"/>
    <property type="match status" value="1"/>
</dbReference>
<protein>
    <recommendedName>
        <fullName evidence="2">Isoprenyl transferase</fullName>
        <ecNumber evidence="2">2.5.1.-</ecNumber>
    </recommendedName>
</protein>
<dbReference type="GO" id="GO:0000287">
    <property type="term" value="F:magnesium ion binding"/>
    <property type="evidence" value="ECO:0007669"/>
    <property type="project" value="UniProtKB-UniRule"/>
</dbReference>